<sequence length="204" mass="20952">MRKNILGTMLALAMVTLAAPSYAQFGGLGNALGGGSSSSGVSADSLVKSYVGGAQQVMNADTFFLKALGRKEEAERSELEAKNLTSGATVSALQDAAKVQSESSKALQAAMGGEKVTMSADSKKLYAQGLVELVKGLKTYVGMSGDLKGFKPSVSSLGSGAAAAAFIIKSMPDTLSGLKGTLKRSIDFAKENKIEIPTDATNML</sequence>
<evidence type="ECO:0000256" key="1">
    <source>
        <dbReference type="SAM" id="SignalP"/>
    </source>
</evidence>
<gene>
    <name evidence="2" type="ORF">GTP23_19715</name>
</gene>
<dbReference type="AlphaFoldDB" id="A0A845I624"/>
<evidence type="ECO:0000313" key="2">
    <source>
        <dbReference type="EMBL" id="MYN47276.1"/>
    </source>
</evidence>
<dbReference type="Proteomes" id="UP000444316">
    <property type="component" value="Unassembled WGS sequence"/>
</dbReference>
<dbReference type="EMBL" id="WWCL01000004">
    <property type="protein sequence ID" value="MYN47276.1"/>
    <property type="molecule type" value="Genomic_DNA"/>
</dbReference>
<proteinExistence type="predicted"/>
<feature type="signal peptide" evidence="1">
    <location>
        <begin position="1"/>
        <end position="23"/>
    </location>
</feature>
<reference evidence="2" key="1">
    <citation type="submission" date="2019-12" db="EMBL/GenBank/DDBJ databases">
        <title>Novel species isolated from a subtropical stream in China.</title>
        <authorList>
            <person name="Lu H."/>
        </authorList>
    </citation>
    <scope>NUCLEOTIDE SEQUENCE [LARGE SCALE GENOMIC DNA]</scope>
    <source>
        <strain evidence="2">FT93W</strain>
    </source>
</reference>
<keyword evidence="1" id="KW-0732">Signal</keyword>
<accession>A0A845I624</accession>
<dbReference type="RefSeq" id="WP_161036659.1">
    <property type="nucleotide sequence ID" value="NZ_WWCL01000004.1"/>
</dbReference>
<evidence type="ECO:0008006" key="4">
    <source>
        <dbReference type="Google" id="ProtNLM"/>
    </source>
</evidence>
<keyword evidence="3" id="KW-1185">Reference proteome</keyword>
<feature type="chain" id="PRO_5032703414" description="DUF4197 family protein" evidence="1">
    <location>
        <begin position="24"/>
        <end position="204"/>
    </location>
</feature>
<organism evidence="2 3">
    <name type="scientific">Duganella fentianensis</name>
    <dbReference type="NCBI Taxonomy" id="2692177"/>
    <lineage>
        <taxon>Bacteria</taxon>
        <taxon>Pseudomonadati</taxon>
        <taxon>Pseudomonadota</taxon>
        <taxon>Betaproteobacteria</taxon>
        <taxon>Burkholderiales</taxon>
        <taxon>Oxalobacteraceae</taxon>
        <taxon>Telluria group</taxon>
        <taxon>Duganella</taxon>
    </lineage>
</organism>
<protein>
    <recommendedName>
        <fullName evidence="4">DUF4197 family protein</fullName>
    </recommendedName>
</protein>
<comment type="caution">
    <text evidence="2">The sequence shown here is derived from an EMBL/GenBank/DDBJ whole genome shotgun (WGS) entry which is preliminary data.</text>
</comment>
<evidence type="ECO:0000313" key="3">
    <source>
        <dbReference type="Proteomes" id="UP000444316"/>
    </source>
</evidence>
<name>A0A845I624_9BURK</name>